<evidence type="ECO:0000313" key="6">
    <source>
        <dbReference type="EMBL" id="EKS39550.1"/>
    </source>
</evidence>
<dbReference type="InterPro" id="IPR028082">
    <property type="entry name" value="Peripla_BP_I"/>
</dbReference>
<evidence type="ECO:0000256" key="3">
    <source>
        <dbReference type="ARBA" id="ARBA00022970"/>
    </source>
</evidence>
<gene>
    <name evidence="6" type="ORF">HMPREF9695_01511</name>
</gene>
<evidence type="ECO:0000256" key="1">
    <source>
        <dbReference type="ARBA" id="ARBA00010062"/>
    </source>
</evidence>
<keyword evidence="3" id="KW-0029">Amino-acid transport</keyword>
<feature type="chain" id="PRO_5003920047" description="Leucine-binding protein domain-containing protein" evidence="4">
    <location>
        <begin position="25"/>
        <end position="409"/>
    </location>
</feature>
<dbReference type="HOGENOM" id="CLU_027128_1_0_5"/>
<dbReference type="GO" id="GO:0006865">
    <property type="term" value="P:amino acid transport"/>
    <property type="evidence" value="ECO:0007669"/>
    <property type="project" value="UniProtKB-KW"/>
</dbReference>
<keyword evidence="7" id="KW-1185">Reference proteome</keyword>
<dbReference type="AlphaFoldDB" id="K8PJ35"/>
<comment type="similarity">
    <text evidence="1">Belongs to the leucine-binding protein family.</text>
</comment>
<dbReference type="Pfam" id="PF13458">
    <property type="entry name" value="Peripla_BP_6"/>
    <property type="match status" value="1"/>
</dbReference>
<dbReference type="PANTHER" id="PTHR30483">
    <property type="entry name" value="LEUCINE-SPECIFIC-BINDING PROTEIN"/>
    <property type="match status" value="1"/>
</dbReference>
<protein>
    <recommendedName>
        <fullName evidence="5">Leucine-binding protein domain-containing protein</fullName>
    </recommendedName>
</protein>
<keyword evidence="2 4" id="KW-0732">Signal</keyword>
<dbReference type="InterPro" id="IPR028081">
    <property type="entry name" value="Leu-bd"/>
</dbReference>
<evidence type="ECO:0000256" key="4">
    <source>
        <dbReference type="SAM" id="SignalP"/>
    </source>
</evidence>
<name>K8PJ35_9BRAD</name>
<dbReference type="Proteomes" id="UP000001096">
    <property type="component" value="Unassembled WGS sequence"/>
</dbReference>
<dbReference type="Gene3D" id="3.40.50.2300">
    <property type="match status" value="2"/>
</dbReference>
<dbReference type="CDD" id="cd06327">
    <property type="entry name" value="PBP1_SBP-like"/>
    <property type="match status" value="1"/>
</dbReference>
<evidence type="ECO:0000259" key="5">
    <source>
        <dbReference type="Pfam" id="PF13458"/>
    </source>
</evidence>
<proteinExistence type="inferred from homology"/>
<dbReference type="EMBL" id="AGWX01000002">
    <property type="protein sequence ID" value="EKS39550.1"/>
    <property type="molecule type" value="Genomic_DNA"/>
</dbReference>
<dbReference type="eggNOG" id="COG0683">
    <property type="taxonomic scope" value="Bacteria"/>
</dbReference>
<feature type="signal peptide" evidence="4">
    <location>
        <begin position="1"/>
        <end position="24"/>
    </location>
</feature>
<sequence length="409" mass="43415">MKSRLTALMLSSALVLSGAGMAGAQEKLDKNVKIGVLTDMSGLYSDISGAGAVLATQMAVEDSGLREKGWKIDVISADHQLKPDVTAAIARQWADVENVDAYVDVVASSTALALNPIAVEKNRVHLNSGAATSALTGKSCTPNTVHWAYDTYEVANGTGKAVTKAGGDTWFFITADYAFGVALEGDTRAVVEKNGGKVLGGVKHPLNSSDFSSFLLQAQSSKAKIIGLANAGGDTTNAVKQAAEFGIVQGGQKLASLLLFITDVHSLGLKVANGLQLTESFYWDTNDGTRNFSKRFAARMKNGAMPSMVQAGDYASTLHYLKALEALGGNPHDGVKAVAKMKELPTDDPLFGKGVVRADGRKIHPAYLFEVKKPEESKGPWDYYKLVTTIPAEEAFRPLSESDCPLVKK</sequence>
<evidence type="ECO:0000313" key="7">
    <source>
        <dbReference type="Proteomes" id="UP000001096"/>
    </source>
</evidence>
<reference evidence="6 7" key="1">
    <citation type="submission" date="2012-04" db="EMBL/GenBank/DDBJ databases">
        <title>The Genome Sequence of Afipia broomeae ATCC 49717.</title>
        <authorList>
            <consortium name="The Broad Institute Genome Sequencing Platform"/>
            <person name="Earl A."/>
            <person name="Ward D."/>
            <person name="Feldgarden M."/>
            <person name="Gevers D."/>
            <person name="Huys G."/>
            <person name="Walker B."/>
            <person name="Young S.K."/>
            <person name="Zeng Q."/>
            <person name="Gargeya S."/>
            <person name="Fitzgerald M."/>
            <person name="Haas B."/>
            <person name="Abouelleil A."/>
            <person name="Alvarado L."/>
            <person name="Arachchi H.M."/>
            <person name="Berlin A."/>
            <person name="Chapman S.B."/>
            <person name="Goldberg J."/>
            <person name="Griggs A."/>
            <person name="Gujja S."/>
            <person name="Hansen M."/>
            <person name="Howarth C."/>
            <person name="Imamovic A."/>
            <person name="Larimer J."/>
            <person name="McCowen C."/>
            <person name="Montmayeur A."/>
            <person name="Murphy C."/>
            <person name="Neiman D."/>
            <person name="Pearson M."/>
            <person name="Priest M."/>
            <person name="Roberts A."/>
            <person name="Saif S."/>
            <person name="Shea T."/>
            <person name="Sisk P."/>
            <person name="Sykes S."/>
            <person name="Wortman J."/>
            <person name="Nusbaum C."/>
            <person name="Birren B."/>
        </authorList>
    </citation>
    <scope>NUCLEOTIDE SEQUENCE [LARGE SCALE GENOMIC DNA]</scope>
    <source>
        <strain evidence="6 7">ATCC 49717</strain>
    </source>
</reference>
<organism evidence="6 7">
    <name type="scientific">Afipia broomeae ATCC 49717</name>
    <dbReference type="NCBI Taxonomy" id="883078"/>
    <lineage>
        <taxon>Bacteria</taxon>
        <taxon>Pseudomonadati</taxon>
        <taxon>Pseudomonadota</taxon>
        <taxon>Alphaproteobacteria</taxon>
        <taxon>Hyphomicrobiales</taxon>
        <taxon>Nitrobacteraceae</taxon>
        <taxon>Afipia</taxon>
    </lineage>
</organism>
<dbReference type="SUPFAM" id="SSF53822">
    <property type="entry name" value="Periplasmic binding protein-like I"/>
    <property type="match status" value="1"/>
</dbReference>
<keyword evidence="3" id="KW-0813">Transport</keyword>
<dbReference type="PANTHER" id="PTHR30483:SF6">
    <property type="entry name" value="PERIPLASMIC BINDING PROTEIN OF ABC TRANSPORTER FOR NATURAL AMINO ACIDS"/>
    <property type="match status" value="1"/>
</dbReference>
<evidence type="ECO:0000256" key="2">
    <source>
        <dbReference type="ARBA" id="ARBA00022729"/>
    </source>
</evidence>
<dbReference type="PATRIC" id="fig|883078.3.peg.1547"/>
<dbReference type="InterPro" id="IPR051010">
    <property type="entry name" value="BCAA_transport"/>
</dbReference>
<dbReference type="RefSeq" id="WP_006020229.1">
    <property type="nucleotide sequence ID" value="NZ_KB375282.1"/>
</dbReference>
<comment type="caution">
    <text evidence="6">The sequence shown here is derived from an EMBL/GenBank/DDBJ whole genome shotgun (WGS) entry which is preliminary data.</text>
</comment>
<accession>K8PJ35</accession>
<feature type="domain" description="Leucine-binding protein" evidence="5">
    <location>
        <begin position="32"/>
        <end position="372"/>
    </location>
</feature>